<gene>
    <name evidence="2" type="ORF">GCM10007901_26030</name>
</gene>
<dbReference type="InterPro" id="IPR001543">
    <property type="entry name" value="FliN-like_C"/>
</dbReference>
<evidence type="ECO:0000259" key="1">
    <source>
        <dbReference type="Pfam" id="PF01052"/>
    </source>
</evidence>
<organism evidence="2 3">
    <name type="scientific">Dyella acidisoli</name>
    <dbReference type="NCBI Taxonomy" id="1867834"/>
    <lineage>
        <taxon>Bacteria</taxon>
        <taxon>Pseudomonadati</taxon>
        <taxon>Pseudomonadota</taxon>
        <taxon>Gammaproteobacteria</taxon>
        <taxon>Lysobacterales</taxon>
        <taxon>Rhodanobacteraceae</taxon>
        <taxon>Dyella</taxon>
    </lineage>
</organism>
<protein>
    <recommendedName>
        <fullName evidence="1">Flagellar motor switch protein FliN-like C-terminal domain-containing protein</fullName>
    </recommendedName>
</protein>
<evidence type="ECO:0000313" key="2">
    <source>
        <dbReference type="EMBL" id="GLQ93652.1"/>
    </source>
</evidence>
<dbReference type="InterPro" id="IPR036429">
    <property type="entry name" value="SpoA-like_sf"/>
</dbReference>
<dbReference type="Proteomes" id="UP001156670">
    <property type="component" value="Unassembled WGS sequence"/>
</dbReference>
<feature type="domain" description="Flagellar motor switch protein FliN-like C-terminal" evidence="1">
    <location>
        <begin position="267"/>
        <end position="326"/>
    </location>
</feature>
<dbReference type="Gene3D" id="2.30.330.10">
    <property type="entry name" value="SpoA-like"/>
    <property type="match status" value="1"/>
</dbReference>
<comment type="caution">
    <text evidence="2">The sequence shown here is derived from an EMBL/GenBank/DDBJ whole genome shotgun (WGS) entry which is preliminary data.</text>
</comment>
<dbReference type="EMBL" id="BSOB01000022">
    <property type="protein sequence ID" value="GLQ93652.1"/>
    <property type="molecule type" value="Genomic_DNA"/>
</dbReference>
<keyword evidence="3" id="KW-1185">Reference proteome</keyword>
<evidence type="ECO:0000313" key="3">
    <source>
        <dbReference type="Proteomes" id="UP001156670"/>
    </source>
</evidence>
<accession>A0ABQ5XPI6</accession>
<reference evidence="3" key="1">
    <citation type="journal article" date="2019" name="Int. J. Syst. Evol. Microbiol.">
        <title>The Global Catalogue of Microorganisms (GCM) 10K type strain sequencing project: providing services to taxonomists for standard genome sequencing and annotation.</title>
        <authorList>
            <consortium name="The Broad Institute Genomics Platform"/>
            <consortium name="The Broad Institute Genome Sequencing Center for Infectious Disease"/>
            <person name="Wu L."/>
            <person name="Ma J."/>
        </authorList>
    </citation>
    <scope>NUCLEOTIDE SEQUENCE [LARGE SCALE GENOMIC DNA]</scope>
    <source>
        <strain evidence="3">NBRC 111980</strain>
    </source>
</reference>
<name>A0ABQ5XPI6_9GAMM</name>
<sequence>MLRETTLLMDHAPIPGDTSEALREAARALLARGNTLLQSVHGTLELRAGVGHQGHAAALPCVALDSAQGRLRVALEREQVASPLGDAHWQDYAGEARLLAWSLAHELMLNALGHVFGGGFVATGFLPACTDVECLWLVLSWRDENDQWLQGWLGLGPTEARQLTASADWKRDPAKLAMLGDAAMLTLDLALQGAALDSATVSELALGDVLLVSDGADCNARLQPDQDTSRRMFGLPSGWAVQRRQGQWTIAAKPLLSTAVDAHRPQFRLTQLSLSPEEAGALQPGSVLSYDTALLGNTVDIVLGGHRFGDGVLVALGEWLGVRITHKDPMYNKGSTRGFQ</sequence>
<dbReference type="Pfam" id="PF01052">
    <property type="entry name" value="FliMN_C"/>
    <property type="match status" value="1"/>
</dbReference>
<proteinExistence type="predicted"/>
<dbReference type="SUPFAM" id="SSF101801">
    <property type="entry name" value="Surface presentation of antigens (SPOA)"/>
    <property type="match status" value="1"/>
</dbReference>